<evidence type="ECO:0000256" key="1">
    <source>
        <dbReference type="ARBA" id="ARBA00004477"/>
    </source>
</evidence>
<dbReference type="PANTHER" id="PTHR12468">
    <property type="entry name" value="GPI MANNOSYLTRANSFERASE 2"/>
    <property type="match status" value="1"/>
</dbReference>
<feature type="transmembrane region" description="Helical" evidence="12">
    <location>
        <begin position="151"/>
        <end position="172"/>
    </location>
</feature>
<dbReference type="PANTHER" id="PTHR12468:SF2">
    <property type="entry name" value="GPI MANNOSYLTRANSFERASE 2"/>
    <property type="match status" value="1"/>
</dbReference>
<feature type="transmembrane region" description="Helical" evidence="12">
    <location>
        <begin position="361"/>
        <end position="383"/>
    </location>
</feature>
<evidence type="ECO:0000256" key="7">
    <source>
        <dbReference type="ARBA" id="ARBA00022679"/>
    </source>
</evidence>
<evidence type="ECO:0000256" key="9">
    <source>
        <dbReference type="ARBA" id="ARBA00022824"/>
    </source>
</evidence>
<dbReference type="GO" id="GO:0031501">
    <property type="term" value="C:mannosyltransferase complex"/>
    <property type="evidence" value="ECO:0007669"/>
    <property type="project" value="TreeGrafter"/>
</dbReference>
<feature type="transmembrane region" description="Helical" evidence="12">
    <location>
        <begin position="301"/>
        <end position="322"/>
    </location>
</feature>
<dbReference type="GO" id="GO:0005789">
    <property type="term" value="C:endoplasmic reticulum membrane"/>
    <property type="evidence" value="ECO:0007669"/>
    <property type="project" value="UniProtKB-SubCell"/>
</dbReference>
<evidence type="ECO:0000313" key="13">
    <source>
        <dbReference type="EMBL" id="PCH43477.1"/>
    </source>
</evidence>
<keyword evidence="14" id="KW-1185">Reference proteome</keyword>
<keyword evidence="9 12" id="KW-0256">Endoplasmic reticulum</keyword>
<keyword evidence="11 12" id="KW-0472">Membrane</keyword>
<dbReference type="InterPro" id="IPR007315">
    <property type="entry name" value="PIG-V/Gpi18"/>
</dbReference>
<feature type="transmembrane region" description="Helical" evidence="12">
    <location>
        <begin position="389"/>
        <end position="409"/>
    </location>
</feature>
<accession>A0A2H3K4Y3</accession>
<evidence type="ECO:0000313" key="14">
    <source>
        <dbReference type="Proteomes" id="UP000218811"/>
    </source>
</evidence>
<sequence length="440" mass="49686">MTPPTVSEDGHIRLIRSVSFASWILSALLVYISSLLPLFDSSPRVVLNEHQSWITLAARPLLRWDSFHFAHIARSGHMYEYEWAFLPGPPLLMRGVARLLQILDQRRPFPAQAASWEYVLLGGTLAACFCGTASTLYYLTLHHFRSRSFSLLTSLLSLLPSSPGTLRLSGYSEPFFTYLSYKGMLYCTSSDWFLATWCFALAGLFRSNGVMLGGFIIWGLLIEPFLAKEKISASRLAYTIALTSAIFTPFIAHQFSAYQSFCVPAITPAPWCSYFPPAIYSYVQKEYWNVGFLRYWTMQQLPNFLICAPVLLLLLVYSTHYIHVAFFPRVRAFLSPPPRTKTSPFSPPDSSSDASATKSTLFFPPSLAPHAIHALLFTILILFNAHTQIILRLAASIPFTYWGAAWLLVKHPRWGRCWIVWSVVWGAVSLVLWATFLPPA</sequence>
<comment type="function">
    <text evidence="12">Mannosyltransferase involved in glycosylphosphatidylinositol-anchor biosynthesis.</text>
</comment>
<comment type="similarity">
    <text evidence="3 12">Belongs to the PIGV family.</text>
</comment>
<comment type="pathway">
    <text evidence="2 12">Glycolipid biosynthesis; glycosylphosphatidylinositol-anchor biosynthesis.</text>
</comment>
<name>A0A2H3K4Y3_WOLCO</name>
<dbReference type="EC" id="2.4.1.-" evidence="12"/>
<evidence type="ECO:0000256" key="6">
    <source>
        <dbReference type="ARBA" id="ARBA00022676"/>
    </source>
</evidence>
<organism evidence="13 14">
    <name type="scientific">Wolfiporia cocos (strain MD-104)</name>
    <name type="common">Brown rot fungus</name>
    <dbReference type="NCBI Taxonomy" id="742152"/>
    <lineage>
        <taxon>Eukaryota</taxon>
        <taxon>Fungi</taxon>
        <taxon>Dikarya</taxon>
        <taxon>Basidiomycota</taxon>
        <taxon>Agaricomycotina</taxon>
        <taxon>Agaricomycetes</taxon>
        <taxon>Polyporales</taxon>
        <taxon>Phaeolaceae</taxon>
        <taxon>Wolfiporia</taxon>
    </lineage>
</organism>
<evidence type="ECO:0000256" key="4">
    <source>
        <dbReference type="ARBA" id="ARBA00013795"/>
    </source>
</evidence>
<protein>
    <recommendedName>
        <fullName evidence="4 12">GPI mannosyltransferase 2</fullName>
        <ecNumber evidence="12">2.4.1.-</ecNumber>
    </recommendedName>
</protein>
<evidence type="ECO:0000256" key="3">
    <source>
        <dbReference type="ARBA" id="ARBA00008698"/>
    </source>
</evidence>
<keyword evidence="8 12" id="KW-0812">Transmembrane</keyword>
<feature type="transmembrane region" description="Helical" evidence="12">
    <location>
        <begin position="20"/>
        <end position="39"/>
    </location>
</feature>
<keyword evidence="7 12" id="KW-0808">Transferase</keyword>
<keyword evidence="5 12" id="KW-0337">GPI-anchor biosynthesis</keyword>
<dbReference type="AlphaFoldDB" id="A0A2H3K4Y3"/>
<dbReference type="Proteomes" id="UP000218811">
    <property type="component" value="Unassembled WGS sequence"/>
</dbReference>
<dbReference type="OMA" id="GALFIWC"/>
<comment type="subcellular location">
    <subcellularLocation>
        <location evidence="1 12">Endoplasmic reticulum membrane</location>
        <topology evidence="1 12">Multi-pass membrane protein</topology>
    </subcellularLocation>
</comment>
<feature type="transmembrane region" description="Helical" evidence="12">
    <location>
        <begin position="418"/>
        <end position="436"/>
    </location>
</feature>
<dbReference type="STRING" id="742152.A0A2H3K4Y3"/>
<evidence type="ECO:0000256" key="2">
    <source>
        <dbReference type="ARBA" id="ARBA00004687"/>
    </source>
</evidence>
<feature type="transmembrane region" description="Helical" evidence="12">
    <location>
        <begin position="192"/>
        <end position="221"/>
    </location>
</feature>
<proteinExistence type="inferred from homology"/>
<evidence type="ECO:0000256" key="11">
    <source>
        <dbReference type="ARBA" id="ARBA00023136"/>
    </source>
</evidence>
<dbReference type="EMBL" id="KB468146">
    <property type="protein sequence ID" value="PCH43477.1"/>
    <property type="molecule type" value="Genomic_DNA"/>
</dbReference>
<evidence type="ECO:0000256" key="10">
    <source>
        <dbReference type="ARBA" id="ARBA00022989"/>
    </source>
</evidence>
<dbReference type="OrthoDB" id="10252502at2759"/>
<dbReference type="GO" id="GO:0000009">
    <property type="term" value="F:alpha-1,6-mannosyltransferase activity"/>
    <property type="evidence" value="ECO:0007669"/>
    <property type="project" value="InterPro"/>
</dbReference>
<feature type="transmembrane region" description="Helical" evidence="12">
    <location>
        <begin position="118"/>
        <end position="139"/>
    </location>
</feature>
<feature type="transmembrane region" description="Helical" evidence="12">
    <location>
        <begin position="233"/>
        <end position="252"/>
    </location>
</feature>
<keyword evidence="6 12" id="KW-0328">Glycosyltransferase</keyword>
<keyword evidence="10 12" id="KW-1133">Transmembrane helix</keyword>
<evidence type="ECO:0000256" key="12">
    <source>
        <dbReference type="RuleBase" id="RU363112"/>
    </source>
</evidence>
<reference evidence="13 14" key="1">
    <citation type="journal article" date="2012" name="Science">
        <title>The Paleozoic origin of enzymatic lignin decomposition reconstructed from 31 fungal genomes.</title>
        <authorList>
            <person name="Floudas D."/>
            <person name="Binder M."/>
            <person name="Riley R."/>
            <person name="Barry K."/>
            <person name="Blanchette R.A."/>
            <person name="Henrissat B."/>
            <person name="Martinez A.T."/>
            <person name="Otillar R."/>
            <person name="Spatafora J.W."/>
            <person name="Yadav J.S."/>
            <person name="Aerts A."/>
            <person name="Benoit I."/>
            <person name="Boyd A."/>
            <person name="Carlson A."/>
            <person name="Copeland A."/>
            <person name="Coutinho P.M."/>
            <person name="de Vries R.P."/>
            <person name="Ferreira P."/>
            <person name="Findley K."/>
            <person name="Foster B."/>
            <person name="Gaskell J."/>
            <person name="Glotzer D."/>
            <person name="Gorecki P."/>
            <person name="Heitman J."/>
            <person name="Hesse C."/>
            <person name="Hori C."/>
            <person name="Igarashi K."/>
            <person name="Jurgens J.A."/>
            <person name="Kallen N."/>
            <person name="Kersten P."/>
            <person name="Kohler A."/>
            <person name="Kuees U."/>
            <person name="Kumar T.K.A."/>
            <person name="Kuo A."/>
            <person name="LaButti K."/>
            <person name="Larrondo L.F."/>
            <person name="Lindquist E."/>
            <person name="Ling A."/>
            <person name="Lombard V."/>
            <person name="Lucas S."/>
            <person name="Lundell T."/>
            <person name="Martin R."/>
            <person name="McLaughlin D.J."/>
            <person name="Morgenstern I."/>
            <person name="Morin E."/>
            <person name="Murat C."/>
            <person name="Nagy L.G."/>
            <person name="Nolan M."/>
            <person name="Ohm R.A."/>
            <person name="Patyshakuliyeva A."/>
            <person name="Rokas A."/>
            <person name="Ruiz-Duenas F.J."/>
            <person name="Sabat G."/>
            <person name="Salamov A."/>
            <person name="Samejima M."/>
            <person name="Schmutz J."/>
            <person name="Slot J.C."/>
            <person name="St John F."/>
            <person name="Stenlid J."/>
            <person name="Sun H."/>
            <person name="Sun S."/>
            <person name="Syed K."/>
            <person name="Tsang A."/>
            <person name="Wiebenga A."/>
            <person name="Young D."/>
            <person name="Pisabarro A."/>
            <person name="Eastwood D.C."/>
            <person name="Martin F."/>
            <person name="Cullen D."/>
            <person name="Grigoriev I.V."/>
            <person name="Hibbett D.S."/>
        </authorList>
    </citation>
    <scope>NUCLEOTIDE SEQUENCE [LARGE SCALE GENOMIC DNA]</scope>
    <source>
        <strain evidence="13 14">MD-104</strain>
    </source>
</reference>
<dbReference type="Pfam" id="PF04188">
    <property type="entry name" value="Mannosyl_trans2"/>
    <property type="match status" value="1"/>
</dbReference>
<dbReference type="GO" id="GO:0006506">
    <property type="term" value="P:GPI anchor biosynthetic process"/>
    <property type="evidence" value="ECO:0007669"/>
    <property type="project" value="UniProtKB-UniPathway"/>
</dbReference>
<dbReference type="GO" id="GO:0004376">
    <property type="term" value="F:GPI mannosyltransferase activity"/>
    <property type="evidence" value="ECO:0007669"/>
    <property type="project" value="InterPro"/>
</dbReference>
<evidence type="ECO:0000256" key="5">
    <source>
        <dbReference type="ARBA" id="ARBA00022502"/>
    </source>
</evidence>
<gene>
    <name evidence="13" type="ORF">WOLCODRAFT_103584</name>
</gene>
<evidence type="ECO:0000256" key="8">
    <source>
        <dbReference type="ARBA" id="ARBA00022692"/>
    </source>
</evidence>
<dbReference type="UniPathway" id="UPA00196"/>